<dbReference type="Gene3D" id="2.160.20.10">
    <property type="entry name" value="Single-stranded right-handed beta-helix, Pectin lyase-like"/>
    <property type="match status" value="1"/>
</dbReference>
<keyword evidence="5" id="KW-1185">Reference proteome</keyword>
<evidence type="ECO:0000259" key="3">
    <source>
        <dbReference type="Pfam" id="PF21258"/>
    </source>
</evidence>
<dbReference type="InterPro" id="IPR011459">
    <property type="entry name" value="DUF1565"/>
</dbReference>
<dbReference type="SMART" id="SM00710">
    <property type="entry name" value="PbH1"/>
    <property type="match status" value="4"/>
</dbReference>
<dbReference type="RefSeq" id="WP_111251799.1">
    <property type="nucleotide sequence ID" value="NZ_QKWH01000013.1"/>
</dbReference>
<reference evidence="4 5" key="1">
    <citation type="submission" date="2018-06" db="EMBL/GenBank/DDBJ databases">
        <title>Whole genome sequencing of a novel hydrocarbon degrading bacterial strain, PW21 isolated from oil contaminated produced water sample.</title>
        <authorList>
            <person name="Nagkirti P."/>
            <person name="Shaikh A."/>
            <person name="Gowdaman V."/>
            <person name="Engineer A.E."/>
            <person name="Dagar S."/>
            <person name="Dhakephalkar P.K."/>
        </authorList>
    </citation>
    <scope>NUCLEOTIDE SEQUENCE [LARGE SCALE GENOMIC DNA]</scope>
    <source>
        <strain evidence="4 5">PW21</strain>
    </source>
</reference>
<dbReference type="PANTHER" id="PTHR36453">
    <property type="entry name" value="SECRETED PROTEIN-RELATED"/>
    <property type="match status" value="1"/>
</dbReference>
<dbReference type="Gene3D" id="2.60.40.1180">
    <property type="entry name" value="Golgi alpha-mannosidase II"/>
    <property type="match status" value="1"/>
</dbReference>
<accession>A0A2W5WLG9</accession>
<dbReference type="AlphaFoldDB" id="A0A2W5WLG9"/>
<dbReference type="EMBL" id="QKWH01000013">
    <property type="protein sequence ID" value="PZR52040.1"/>
    <property type="molecule type" value="Genomic_DNA"/>
</dbReference>
<evidence type="ECO:0000259" key="2">
    <source>
        <dbReference type="Pfam" id="PF13229"/>
    </source>
</evidence>
<name>A0A2W5WLG9_9MICO</name>
<gene>
    <name evidence="4" type="ORF">DNL40_13570</name>
</gene>
<evidence type="ECO:0000259" key="1">
    <source>
        <dbReference type="Pfam" id="PF07602"/>
    </source>
</evidence>
<organism evidence="4 5">
    <name type="scientific">Xylanimonas oleitrophica</name>
    <dbReference type="NCBI Taxonomy" id="2607479"/>
    <lineage>
        <taxon>Bacteria</taxon>
        <taxon>Bacillati</taxon>
        <taxon>Actinomycetota</taxon>
        <taxon>Actinomycetes</taxon>
        <taxon>Micrococcales</taxon>
        <taxon>Promicromonosporaceae</taxon>
        <taxon>Xylanimonas</taxon>
    </lineage>
</organism>
<dbReference type="InterPro" id="IPR006626">
    <property type="entry name" value="PbH1"/>
</dbReference>
<dbReference type="Pfam" id="PF21258">
    <property type="entry name" value="Glyco_hydro_120_ins"/>
    <property type="match status" value="1"/>
</dbReference>
<dbReference type="InterPro" id="IPR011050">
    <property type="entry name" value="Pectin_lyase_fold/virulence"/>
</dbReference>
<feature type="domain" description="Glycoside hydrolase 120 insertion" evidence="3">
    <location>
        <begin position="80"/>
        <end position="202"/>
    </location>
</feature>
<dbReference type="PANTHER" id="PTHR36453:SF1">
    <property type="entry name" value="RIGHT HANDED BETA HELIX DOMAIN-CONTAINING PROTEIN"/>
    <property type="match status" value="1"/>
</dbReference>
<feature type="domain" description="Right handed beta helix" evidence="2">
    <location>
        <begin position="310"/>
        <end position="439"/>
    </location>
</feature>
<evidence type="ECO:0000313" key="4">
    <source>
        <dbReference type="EMBL" id="PZR52040.1"/>
    </source>
</evidence>
<proteinExistence type="predicted"/>
<dbReference type="Pfam" id="PF07602">
    <property type="entry name" value="DUF1565"/>
    <property type="match status" value="1"/>
</dbReference>
<dbReference type="InterPro" id="IPR012334">
    <property type="entry name" value="Pectin_lyas_fold"/>
</dbReference>
<dbReference type="Proteomes" id="UP000248783">
    <property type="component" value="Unassembled WGS sequence"/>
</dbReference>
<evidence type="ECO:0008006" key="6">
    <source>
        <dbReference type="Google" id="ProtNLM"/>
    </source>
</evidence>
<sequence>MSILHVTTTGSDRADGSADAPFRTINRAARAAMPGDTVRVHEGTYREWVRPVRGGVSDTLRITFEAAPGEHVAIKGSEVVKDWVPEGEGVWRAEVPNTLFGDFNPFDSPVVGDWLHPGPGGILAHRGDVYLNGRSFYEVHSREEVRAPERRTRTRYPWTALETDLLDPDQTVHVWFAEVSDDVTTIWANFQEADPNAELVEINVRPAVFYPERSHLDYITVRGFELAQAATPWTPPTADQPGLVGPNWAKGWIIEDNLVRDAKCSGISLGKNAASGDNFGYERGDKPGYQYQIESVFTALGQGWDREHVGSHVVRRNEIRDCGQNGIVGHLGCVFSTIEDNHIHHIGTKHEFYGYEIGGIKLHAPVDVTIAHNRIHDTTLGIWLDWQVQGTRITRNVLYRNIRDLFVEVAHGPTTLDHNVLASPIAIELFSQGNAFVNNLVLGAVRMQAVLDRATPYHLPHSTQPAGYAFVYAGDDRYVGNLFVGAHHGVYGPDAPLVLAEFPPESFGTHAYEGAPGTWQEYLDRIHSADGTGDHSRFHLERQPAYVRTNAYADGARPVSHEESPRVVASEAAVRVVDDGGEVWLEADLPGELVAPISGVVTGADLGRVRIAGAGYENPDGSPLVADVDVVGTRKAAGTLYPPGPLAGLTGGSTRVRLW</sequence>
<evidence type="ECO:0000313" key="5">
    <source>
        <dbReference type="Proteomes" id="UP000248783"/>
    </source>
</evidence>
<dbReference type="InterPro" id="IPR013780">
    <property type="entry name" value="Glyco_hydro_b"/>
</dbReference>
<comment type="caution">
    <text evidence="4">The sequence shown here is derived from an EMBL/GenBank/DDBJ whole genome shotgun (WGS) entry which is preliminary data.</text>
</comment>
<feature type="domain" description="DUF1565" evidence="1">
    <location>
        <begin position="9"/>
        <end position="47"/>
    </location>
</feature>
<protein>
    <recommendedName>
        <fullName evidence="6">DUF1565 domain-containing protein</fullName>
    </recommendedName>
</protein>
<dbReference type="InterPro" id="IPR039448">
    <property type="entry name" value="Beta_helix"/>
</dbReference>
<dbReference type="Pfam" id="PF13229">
    <property type="entry name" value="Beta_helix"/>
    <property type="match status" value="1"/>
</dbReference>
<dbReference type="InterPro" id="IPR049169">
    <property type="entry name" value="Glyco_hydro_120_ins"/>
</dbReference>
<dbReference type="SUPFAM" id="SSF51126">
    <property type="entry name" value="Pectin lyase-like"/>
    <property type="match status" value="1"/>
</dbReference>